<evidence type="ECO:0000256" key="10">
    <source>
        <dbReference type="ARBA" id="ARBA00023163"/>
    </source>
</evidence>
<gene>
    <name evidence="14" type="ORF">DFQ59_102200</name>
</gene>
<evidence type="ECO:0000256" key="1">
    <source>
        <dbReference type="ARBA" id="ARBA00004496"/>
    </source>
</evidence>
<dbReference type="GO" id="GO:0006355">
    <property type="term" value="P:regulation of DNA-templated transcription"/>
    <property type="evidence" value="ECO:0007669"/>
    <property type="project" value="InterPro"/>
</dbReference>
<keyword evidence="2" id="KW-0963">Cytoplasm</keyword>
<dbReference type="InterPro" id="IPR009057">
    <property type="entry name" value="Homeodomain-like_sf"/>
</dbReference>
<feature type="domain" description="Response regulatory" evidence="13">
    <location>
        <begin position="23"/>
        <end position="137"/>
    </location>
</feature>
<evidence type="ECO:0000256" key="7">
    <source>
        <dbReference type="ARBA" id="ARBA00023015"/>
    </source>
</evidence>
<feature type="domain" description="Sigma-54 factor interaction" evidence="12">
    <location>
        <begin position="163"/>
        <end position="392"/>
    </location>
</feature>
<dbReference type="PROSITE" id="PS50110">
    <property type="entry name" value="RESPONSE_REGULATORY"/>
    <property type="match status" value="1"/>
</dbReference>
<dbReference type="InterPro" id="IPR027417">
    <property type="entry name" value="P-loop_NTPase"/>
</dbReference>
<dbReference type="PANTHER" id="PTHR32071">
    <property type="entry name" value="TRANSCRIPTIONAL REGULATORY PROTEIN"/>
    <property type="match status" value="1"/>
</dbReference>
<dbReference type="CDD" id="cd00009">
    <property type="entry name" value="AAA"/>
    <property type="match status" value="1"/>
</dbReference>
<dbReference type="Pfam" id="PF00158">
    <property type="entry name" value="Sigma54_activat"/>
    <property type="match status" value="1"/>
</dbReference>
<comment type="subcellular location">
    <subcellularLocation>
        <location evidence="1">Cytoplasm</location>
    </subcellularLocation>
</comment>
<dbReference type="SUPFAM" id="SSF52540">
    <property type="entry name" value="P-loop containing nucleoside triphosphate hydrolases"/>
    <property type="match status" value="1"/>
</dbReference>
<dbReference type="SUPFAM" id="SSF46689">
    <property type="entry name" value="Homeodomain-like"/>
    <property type="match status" value="1"/>
</dbReference>
<dbReference type="OrthoDB" id="9804019at2"/>
<evidence type="ECO:0000313" key="14">
    <source>
        <dbReference type="EMBL" id="RCX31853.1"/>
    </source>
</evidence>
<dbReference type="InterPro" id="IPR003593">
    <property type="entry name" value="AAA+_ATPase"/>
</dbReference>
<dbReference type="SMART" id="SM00448">
    <property type="entry name" value="REC"/>
    <property type="match status" value="1"/>
</dbReference>
<dbReference type="SUPFAM" id="SSF52172">
    <property type="entry name" value="CheY-like"/>
    <property type="match status" value="1"/>
</dbReference>
<dbReference type="PROSITE" id="PS00675">
    <property type="entry name" value="SIGMA54_INTERACT_1"/>
    <property type="match status" value="1"/>
</dbReference>
<dbReference type="InterPro" id="IPR001789">
    <property type="entry name" value="Sig_transdc_resp-reg_receiver"/>
</dbReference>
<feature type="modified residue" description="4-aspartylphosphate" evidence="11">
    <location>
        <position position="72"/>
    </location>
</feature>
<evidence type="ECO:0000256" key="8">
    <source>
        <dbReference type="ARBA" id="ARBA00023125"/>
    </source>
</evidence>
<evidence type="ECO:0000256" key="9">
    <source>
        <dbReference type="ARBA" id="ARBA00023159"/>
    </source>
</evidence>
<keyword evidence="3 11" id="KW-0597">Phosphoprotein</keyword>
<dbReference type="EMBL" id="QPJY01000002">
    <property type="protein sequence ID" value="RCX31853.1"/>
    <property type="molecule type" value="Genomic_DNA"/>
</dbReference>
<keyword evidence="4" id="KW-0547">Nucleotide-binding</keyword>
<keyword evidence="7" id="KW-0805">Transcription regulation</keyword>
<dbReference type="InterPro" id="IPR025944">
    <property type="entry name" value="Sigma_54_int_dom_CS"/>
</dbReference>
<dbReference type="GO" id="GO:0005737">
    <property type="term" value="C:cytoplasm"/>
    <property type="evidence" value="ECO:0007669"/>
    <property type="project" value="UniProtKB-SubCell"/>
</dbReference>
<reference evidence="14 15" key="1">
    <citation type="submission" date="2018-07" db="EMBL/GenBank/DDBJ databases">
        <title>Genomic Encyclopedia of Type Strains, Phase IV (KMG-IV): sequencing the most valuable type-strain genomes for metagenomic binning, comparative biology and taxonomic classification.</title>
        <authorList>
            <person name="Goeker M."/>
        </authorList>
    </citation>
    <scope>NUCLEOTIDE SEQUENCE [LARGE SCALE GENOMIC DNA]</scope>
    <source>
        <strain evidence="14 15">DSM 26407</strain>
    </source>
</reference>
<dbReference type="FunFam" id="3.40.50.300:FF:000006">
    <property type="entry name" value="DNA-binding transcriptional regulator NtrC"/>
    <property type="match status" value="1"/>
</dbReference>
<dbReference type="AlphaFoldDB" id="A0A369CDS3"/>
<dbReference type="InterPro" id="IPR025662">
    <property type="entry name" value="Sigma_54_int_dom_ATP-bd_1"/>
</dbReference>
<evidence type="ECO:0000256" key="11">
    <source>
        <dbReference type="PROSITE-ProRule" id="PRU00169"/>
    </source>
</evidence>
<protein>
    <submittedName>
        <fullName evidence="14">Two-component system C4-dicarboxylate transport response regulator DctD</fullName>
    </submittedName>
</protein>
<organism evidence="14 15">
    <name type="scientific">Thioalbus denitrificans</name>
    <dbReference type="NCBI Taxonomy" id="547122"/>
    <lineage>
        <taxon>Bacteria</taxon>
        <taxon>Pseudomonadati</taxon>
        <taxon>Pseudomonadota</taxon>
        <taxon>Gammaproteobacteria</taxon>
        <taxon>Chromatiales</taxon>
        <taxon>Ectothiorhodospiraceae</taxon>
        <taxon>Thioalbus</taxon>
    </lineage>
</organism>
<dbReference type="CDD" id="cd17549">
    <property type="entry name" value="REC_DctD-like"/>
    <property type="match status" value="1"/>
</dbReference>
<dbReference type="Pfam" id="PF25601">
    <property type="entry name" value="AAA_lid_14"/>
    <property type="match status" value="1"/>
</dbReference>
<dbReference type="GO" id="GO:0005524">
    <property type="term" value="F:ATP binding"/>
    <property type="evidence" value="ECO:0007669"/>
    <property type="project" value="UniProtKB-KW"/>
</dbReference>
<dbReference type="FunFam" id="3.40.50.2300:FF:000018">
    <property type="entry name" value="DNA-binding transcriptional regulator NtrC"/>
    <property type="match status" value="1"/>
</dbReference>
<evidence type="ECO:0000256" key="3">
    <source>
        <dbReference type="ARBA" id="ARBA00022553"/>
    </source>
</evidence>
<keyword evidence="10" id="KW-0804">Transcription</keyword>
<dbReference type="InterPro" id="IPR002078">
    <property type="entry name" value="Sigma_54_int"/>
</dbReference>
<dbReference type="Pfam" id="PF00072">
    <property type="entry name" value="Response_reg"/>
    <property type="match status" value="1"/>
</dbReference>
<evidence type="ECO:0000259" key="13">
    <source>
        <dbReference type="PROSITE" id="PS50110"/>
    </source>
</evidence>
<comment type="caution">
    <text evidence="14">The sequence shown here is derived from an EMBL/GenBank/DDBJ whole genome shotgun (WGS) entry which is preliminary data.</text>
</comment>
<dbReference type="SMART" id="SM00382">
    <property type="entry name" value="AAA"/>
    <property type="match status" value="1"/>
</dbReference>
<dbReference type="PANTHER" id="PTHR32071:SF57">
    <property type="entry name" value="C4-DICARBOXYLATE TRANSPORT TRANSCRIPTIONAL REGULATORY PROTEIN DCTD"/>
    <property type="match status" value="1"/>
</dbReference>
<evidence type="ECO:0000313" key="15">
    <source>
        <dbReference type="Proteomes" id="UP000252707"/>
    </source>
</evidence>
<dbReference type="InterPro" id="IPR011006">
    <property type="entry name" value="CheY-like_superfamily"/>
</dbReference>
<keyword evidence="8" id="KW-0238">DNA-binding</keyword>
<proteinExistence type="predicted"/>
<dbReference type="Gene3D" id="3.40.50.2300">
    <property type="match status" value="1"/>
</dbReference>
<dbReference type="InterPro" id="IPR058031">
    <property type="entry name" value="AAA_lid_NorR"/>
</dbReference>
<dbReference type="InterPro" id="IPR002197">
    <property type="entry name" value="HTH_Fis"/>
</dbReference>
<dbReference type="Gene3D" id="3.40.50.300">
    <property type="entry name" value="P-loop containing nucleotide triphosphate hydrolases"/>
    <property type="match status" value="1"/>
</dbReference>
<dbReference type="GO" id="GO:0000160">
    <property type="term" value="P:phosphorelay signal transduction system"/>
    <property type="evidence" value="ECO:0007669"/>
    <property type="project" value="UniProtKB-KW"/>
</dbReference>
<dbReference type="RefSeq" id="WP_114278692.1">
    <property type="nucleotide sequence ID" value="NZ_QPJY01000002.1"/>
</dbReference>
<keyword evidence="15" id="KW-1185">Reference proteome</keyword>
<dbReference type="Gene3D" id="1.10.10.60">
    <property type="entry name" value="Homeodomain-like"/>
    <property type="match status" value="1"/>
</dbReference>
<dbReference type="Pfam" id="PF02954">
    <property type="entry name" value="HTH_8"/>
    <property type="match status" value="1"/>
</dbReference>
<evidence type="ECO:0000256" key="4">
    <source>
        <dbReference type="ARBA" id="ARBA00022741"/>
    </source>
</evidence>
<keyword evidence="5" id="KW-0067">ATP-binding</keyword>
<dbReference type="FunFam" id="1.10.8.60:FF:000014">
    <property type="entry name" value="DNA-binding transcriptional regulator NtrC"/>
    <property type="match status" value="1"/>
</dbReference>
<dbReference type="PROSITE" id="PS50045">
    <property type="entry name" value="SIGMA54_INTERACT_4"/>
    <property type="match status" value="1"/>
</dbReference>
<name>A0A369CDS3_9GAMM</name>
<dbReference type="InterPro" id="IPR025943">
    <property type="entry name" value="Sigma_54_int_dom_ATP-bd_2"/>
</dbReference>
<dbReference type="Proteomes" id="UP000252707">
    <property type="component" value="Unassembled WGS sequence"/>
</dbReference>
<dbReference type="Gene3D" id="1.10.8.60">
    <property type="match status" value="1"/>
</dbReference>
<evidence type="ECO:0000256" key="5">
    <source>
        <dbReference type="ARBA" id="ARBA00022840"/>
    </source>
</evidence>
<sequence length="467" mass="52284">MDGFPPGQKHNGEQETTVGVTGPVIFIDDERHIRMASQQTLELAGFEVQSFDNAAAALPLLSREWPGVVVCDIKMPRMDGLAFMEQALAVDRDLPVILVTGHGDISMAVNAMRDGAYDFIEKPFPAETLIEVVRRALEKRGLTLENRTLRVELEAHSAPGPRIIGNTPSMQRLRALIARLADTQADVLILGETGTGKELVARSLHEHSRRQGHNYVAVNCGAVPENLIESELFGHEPGAFSGAQGRRIGRFEHANGGTLFLDEIESMPLAVQVKLLRVLQERAVERLGSNELIPLDLRVVAATKVDLREACARGEFREDLYYRLNVVTIDIPPLRERREDIPLLFQHFLLVASSRYQREAPPLSSEQIRALLSHAWPGNVRELRNAAERYVLLGESLGYDLDRVTQGFSLEGMTLPEHIDCFERSLIEQELRAHKGSIKETVEALGIPRKTLTDKMRRHGLDRRNYK</sequence>
<dbReference type="GO" id="GO:0043565">
    <property type="term" value="F:sequence-specific DNA binding"/>
    <property type="evidence" value="ECO:0007669"/>
    <property type="project" value="InterPro"/>
</dbReference>
<dbReference type="PROSITE" id="PS00676">
    <property type="entry name" value="SIGMA54_INTERACT_2"/>
    <property type="match status" value="1"/>
</dbReference>
<dbReference type="PROSITE" id="PS00688">
    <property type="entry name" value="SIGMA54_INTERACT_3"/>
    <property type="match status" value="1"/>
</dbReference>
<accession>A0A369CDS3</accession>
<keyword evidence="9" id="KW-0010">Activator</keyword>
<evidence type="ECO:0000259" key="12">
    <source>
        <dbReference type="PROSITE" id="PS50045"/>
    </source>
</evidence>
<evidence type="ECO:0000256" key="6">
    <source>
        <dbReference type="ARBA" id="ARBA00023012"/>
    </source>
</evidence>
<evidence type="ECO:0000256" key="2">
    <source>
        <dbReference type="ARBA" id="ARBA00022490"/>
    </source>
</evidence>
<keyword evidence="6" id="KW-0902">Two-component regulatory system</keyword>